<evidence type="ECO:0000259" key="6">
    <source>
        <dbReference type="PROSITE" id="PS50850"/>
    </source>
</evidence>
<feature type="transmembrane region" description="Helical" evidence="5">
    <location>
        <begin position="56"/>
        <end position="75"/>
    </location>
</feature>
<dbReference type="EMBL" id="FMCR01000001">
    <property type="protein sequence ID" value="SCE71806.1"/>
    <property type="molecule type" value="Genomic_DNA"/>
</dbReference>
<dbReference type="PROSITE" id="PS50850">
    <property type="entry name" value="MFS"/>
    <property type="match status" value="1"/>
</dbReference>
<dbReference type="PANTHER" id="PTHR42718">
    <property type="entry name" value="MAJOR FACILITATOR SUPERFAMILY MULTIDRUG TRANSPORTER MFSC"/>
    <property type="match status" value="1"/>
</dbReference>
<dbReference type="GO" id="GO:0022857">
    <property type="term" value="F:transmembrane transporter activity"/>
    <property type="evidence" value="ECO:0007669"/>
    <property type="project" value="InterPro"/>
</dbReference>
<evidence type="ECO:0000256" key="1">
    <source>
        <dbReference type="ARBA" id="ARBA00004651"/>
    </source>
</evidence>
<dbReference type="Gene3D" id="1.20.1250.20">
    <property type="entry name" value="MFS general substrate transporter like domains"/>
    <property type="match status" value="2"/>
</dbReference>
<name>A0A1C4UJA1_9ACTN</name>
<organism evidence="7 8">
    <name type="scientific">Micromonospora saelicesensis</name>
    <dbReference type="NCBI Taxonomy" id="285676"/>
    <lineage>
        <taxon>Bacteria</taxon>
        <taxon>Bacillati</taxon>
        <taxon>Actinomycetota</taxon>
        <taxon>Actinomycetes</taxon>
        <taxon>Micromonosporales</taxon>
        <taxon>Micromonosporaceae</taxon>
        <taxon>Micromonospora</taxon>
    </lineage>
</organism>
<evidence type="ECO:0000313" key="7">
    <source>
        <dbReference type="EMBL" id="SCE71806.1"/>
    </source>
</evidence>
<feature type="transmembrane region" description="Helical" evidence="5">
    <location>
        <begin position="145"/>
        <end position="169"/>
    </location>
</feature>
<proteinExistence type="predicted"/>
<feature type="transmembrane region" description="Helical" evidence="5">
    <location>
        <begin position="373"/>
        <end position="396"/>
    </location>
</feature>
<feature type="transmembrane region" description="Helical" evidence="5">
    <location>
        <begin position="313"/>
        <end position="333"/>
    </location>
</feature>
<dbReference type="SUPFAM" id="SSF103473">
    <property type="entry name" value="MFS general substrate transporter"/>
    <property type="match status" value="2"/>
</dbReference>
<dbReference type="STRING" id="285676.GA0070561_1095"/>
<evidence type="ECO:0000256" key="5">
    <source>
        <dbReference type="SAM" id="Phobius"/>
    </source>
</evidence>
<protein>
    <submittedName>
        <fullName evidence="7">Drug resistance transporter, EmrB/QacA subfamily</fullName>
    </submittedName>
</protein>
<gene>
    <name evidence="7" type="ORF">GA0070561_1095</name>
</gene>
<keyword evidence="4 5" id="KW-0472">Membrane</keyword>
<evidence type="ECO:0000256" key="4">
    <source>
        <dbReference type="ARBA" id="ARBA00023136"/>
    </source>
</evidence>
<feature type="transmembrane region" description="Helical" evidence="5">
    <location>
        <begin position="241"/>
        <end position="259"/>
    </location>
</feature>
<feature type="transmembrane region" description="Helical" evidence="5">
    <location>
        <begin position="345"/>
        <end position="367"/>
    </location>
</feature>
<feature type="domain" description="Major facilitator superfamily (MFS) profile" evidence="6">
    <location>
        <begin position="21"/>
        <end position="463"/>
    </location>
</feature>
<feature type="transmembrane region" description="Helical" evidence="5">
    <location>
        <begin position="211"/>
        <end position="229"/>
    </location>
</feature>
<keyword evidence="2 5" id="KW-0812">Transmembrane</keyword>
<dbReference type="InterPro" id="IPR020846">
    <property type="entry name" value="MFS_dom"/>
</dbReference>
<dbReference type="InterPro" id="IPR011701">
    <property type="entry name" value="MFS"/>
</dbReference>
<evidence type="ECO:0000256" key="2">
    <source>
        <dbReference type="ARBA" id="ARBA00022692"/>
    </source>
</evidence>
<keyword evidence="3 5" id="KW-1133">Transmembrane helix</keyword>
<feature type="transmembrane region" description="Helical" evidence="5">
    <location>
        <begin position="417"/>
        <end position="437"/>
    </location>
</feature>
<evidence type="ECO:0000313" key="8">
    <source>
        <dbReference type="Proteomes" id="UP000198864"/>
    </source>
</evidence>
<dbReference type="AlphaFoldDB" id="A0A1C4UJA1"/>
<feature type="transmembrane region" description="Helical" evidence="5">
    <location>
        <begin position="517"/>
        <end position="539"/>
    </location>
</feature>
<accession>A0A1C4UJA1</accession>
<feature type="transmembrane region" description="Helical" evidence="5">
    <location>
        <begin position="111"/>
        <end position="133"/>
    </location>
</feature>
<dbReference type="RefSeq" id="WP_091394965.1">
    <property type="nucleotide sequence ID" value="NZ_FMCR01000001.1"/>
</dbReference>
<dbReference type="PANTHER" id="PTHR42718:SF39">
    <property type="entry name" value="ACTINORHODIN TRANSPORTER-RELATED"/>
    <property type="match status" value="1"/>
</dbReference>
<dbReference type="Proteomes" id="UP000198864">
    <property type="component" value="Unassembled WGS sequence"/>
</dbReference>
<feature type="transmembrane region" description="Helical" evidence="5">
    <location>
        <begin position="181"/>
        <end position="199"/>
    </location>
</feature>
<feature type="transmembrane region" description="Helical" evidence="5">
    <location>
        <begin position="87"/>
        <end position="105"/>
    </location>
</feature>
<sequence>MTESWTDERSAAPPNPRRWLILAVVLAGAFMILLATTIVNVAVAPIQRDLRSTYTAMEWVIAGYALGYGLLLIPAGRIGDRFGHRKLFLIGVAGFTLASAASALADTPGQLIAFQVVQGMMAGILNPPVLALIQTTFPAKETGKAYGIYGAIGGIATASGPLLGGLLIAWDLNGWDWRPVFLLNVPIGLATFVAALILVPESRGRRGGLDVIGMLLVSAAVLLLAVPLVEGQRLGWPAWTFVSMAAALPALAVFAVWELRRARRAQVPLVSMRLFAHRSFSAGVGISLCYFAGFIGLLFALSLHLQIGLEKSALTTGLILLPFSFGTLVGAAISDNVARALGRGVLMLGAGIVIVGMVGIIATIHWWGSGLELLPALLFAGFGSGLVIAPSVEIVLAGVPWQDAGAASGVLGTAQRLGQAIGVAVAGVVLFGTLGSYSGTAAEKASPELQASLVAAGLPPAEASAATTTFADCFIRQSRASDPTATPPGCADSAPGPVGAAFDSAATSALETNFNRAVQWTVGAVLVGVILTFLLVYLLPRRPEEPWAEASKPDWNVTTQTEPAQ</sequence>
<dbReference type="Pfam" id="PF07690">
    <property type="entry name" value="MFS_1"/>
    <property type="match status" value="1"/>
</dbReference>
<evidence type="ECO:0000256" key="3">
    <source>
        <dbReference type="ARBA" id="ARBA00022989"/>
    </source>
</evidence>
<feature type="transmembrane region" description="Helical" evidence="5">
    <location>
        <begin position="20"/>
        <end position="44"/>
    </location>
</feature>
<feature type="transmembrane region" description="Helical" evidence="5">
    <location>
        <begin position="280"/>
        <end position="301"/>
    </location>
</feature>
<dbReference type="CDD" id="cd17321">
    <property type="entry name" value="MFS_MMR_MDR_like"/>
    <property type="match status" value="1"/>
</dbReference>
<dbReference type="GO" id="GO:0005886">
    <property type="term" value="C:plasma membrane"/>
    <property type="evidence" value="ECO:0007669"/>
    <property type="project" value="UniProtKB-SubCell"/>
</dbReference>
<reference evidence="7 8" key="1">
    <citation type="submission" date="2016-06" db="EMBL/GenBank/DDBJ databases">
        <authorList>
            <person name="Kjaerup R.B."/>
            <person name="Dalgaard T.S."/>
            <person name="Juul-Madsen H.R."/>
        </authorList>
    </citation>
    <scope>NUCLEOTIDE SEQUENCE [LARGE SCALE GENOMIC DNA]</scope>
    <source>
        <strain evidence="7 8">DSM 44871</strain>
    </source>
</reference>
<comment type="subcellular location">
    <subcellularLocation>
        <location evidence="1">Cell membrane</location>
        <topology evidence="1">Multi-pass membrane protein</topology>
    </subcellularLocation>
</comment>
<dbReference type="InterPro" id="IPR036259">
    <property type="entry name" value="MFS_trans_sf"/>
</dbReference>